<dbReference type="OrthoDB" id="359165at2157"/>
<dbReference type="Gene3D" id="1.10.8.380">
    <property type="entry name" value="Uncharacterised protein PF01937, DUF89, domain 1"/>
    <property type="match status" value="1"/>
</dbReference>
<accession>B8GDV1</accession>
<dbReference type="InterPro" id="IPR036075">
    <property type="entry name" value="ARMT-1-like_metal-bd_sf"/>
</dbReference>
<dbReference type="HOGENOM" id="CLU_071520_1_0_2"/>
<name>B8GDV1_METPE</name>
<dbReference type="SUPFAM" id="SSF111321">
    <property type="entry name" value="AF1104-like"/>
    <property type="match status" value="1"/>
</dbReference>
<dbReference type="STRING" id="521011.Mpal_2154"/>
<dbReference type="EMBL" id="CP001338">
    <property type="protein sequence ID" value="ACL17452.1"/>
    <property type="molecule type" value="Genomic_DNA"/>
</dbReference>
<dbReference type="InterPro" id="IPR002791">
    <property type="entry name" value="ARMT1-like_metal-bd"/>
</dbReference>
<dbReference type="InterPro" id="IPR014444">
    <property type="entry name" value="PH1575-like"/>
</dbReference>
<keyword evidence="3" id="KW-1185">Reference proteome</keyword>
<dbReference type="RefSeq" id="WP_012618771.1">
    <property type="nucleotide sequence ID" value="NC_011832.1"/>
</dbReference>
<dbReference type="eggNOG" id="arCOG04410">
    <property type="taxonomic scope" value="Archaea"/>
</dbReference>
<evidence type="ECO:0000313" key="2">
    <source>
        <dbReference type="EMBL" id="ACL17452.1"/>
    </source>
</evidence>
<dbReference type="GeneID" id="7270237"/>
<dbReference type="Gene3D" id="1.10.285.20">
    <property type="entry name" value="Uncharacterised protein PF01937, DUF89, domain 2"/>
    <property type="match status" value="1"/>
</dbReference>
<dbReference type="PIRSF" id="PIRSF006593">
    <property type="entry name" value="UCP006593"/>
    <property type="match status" value="1"/>
</dbReference>
<dbReference type="Proteomes" id="UP000002457">
    <property type="component" value="Chromosome"/>
</dbReference>
<proteinExistence type="predicted"/>
<gene>
    <name evidence="2" type="ordered locus">Mpal_2154</name>
</gene>
<protein>
    <recommendedName>
        <fullName evidence="1">Damage-control phosphatase ARMT1-like metal-binding domain-containing protein</fullName>
    </recommendedName>
</protein>
<reference evidence="2 3" key="1">
    <citation type="journal article" date="2015" name="Genome Announc.">
        <title>Complete Genome Sequence of Methanosphaerula palustris E1-9CT, a Hydrogenotrophic Methanogen Isolated from a Minerotrophic Fen Peatland.</title>
        <authorList>
            <person name="Cadillo-Quiroz H."/>
            <person name="Browne P."/>
            <person name="Kyrpides N."/>
            <person name="Woyke T."/>
            <person name="Goodwin L."/>
            <person name="Detter C."/>
            <person name="Yavitt J.B."/>
            <person name="Zinder S.H."/>
        </authorList>
    </citation>
    <scope>NUCLEOTIDE SEQUENCE [LARGE SCALE GENOMIC DNA]</scope>
    <source>
        <strain evidence="3">ATCC BAA-1556 / DSM 19958 / E1-9c</strain>
    </source>
</reference>
<organism evidence="2 3">
    <name type="scientific">Methanosphaerula palustris (strain ATCC BAA-1556 / DSM 19958 / E1-9c)</name>
    <dbReference type="NCBI Taxonomy" id="521011"/>
    <lineage>
        <taxon>Archaea</taxon>
        <taxon>Methanobacteriati</taxon>
        <taxon>Methanobacteriota</taxon>
        <taxon>Stenosarchaea group</taxon>
        <taxon>Methanomicrobia</taxon>
        <taxon>Methanomicrobiales</taxon>
        <taxon>Methanoregulaceae</taxon>
        <taxon>Methanosphaerula</taxon>
    </lineage>
</organism>
<dbReference type="Gene3D" id="3.40.50.10880">
    <property type="entry name" value="Uncharacterised protein PF01937, DUF89, domain 3"/>
    <property type="match status" value="1"/>
</dbReference>
<dbReference type="AlphaFoldDB" id="B8GDV1"/>
<evidence type="ECO:0000259" key="1">
    <source>
        <dbReference type="Pfam" id="PF01937"/>
    </source>
</evidence>
<sequence>MPVQERCINCLLSRVRFACNQVPGQVPVDQVEAACLDLIRAHQFDPMPQTQIASAMHRLVRALIANDDPFLAVKQRSTEEALAVCRRVHPTLKTLKDFVLASIIGNTFDYGVQEHQVTSRFQIFFDQAFQAGLGVDDIDLMIPLLDRVVYITDNCGEIVFDRLLIDHLVAQGVRITLAVRDGPVLNDATLNDALFLGLDRRVNVLTTTGGDGELGVNLDVIPPALYAAIHDCTLIISKGMANFESLSLYPNLPPVAYLMSVKCVPVGEMVGMPVGSMVALLKR</sequence>
<evidence type="ECO:0000313" key="3">
    <source>
        <dbReference type="Proteomes" id="UP000002457"/>
    </source>
</evidence>
<feature type="domain" description="Damage-control phosphatase ARMT1-like metal-binding" evidence="1">
    <location>
        <begin position="4"/>
        <end position="277"/>
    </location>
</feature>
<dbReference type="Pfam" id="PF01937">
    <property type="entry name" value="ARMT1-like_dom"/>
    <property type="match status" value="1"/>
</dbReference>
<dbReference type="KEGG" id="mpl:Mpal_2154"/>